<dbReference type="PANTHER" id="PTHR38834">
    <property type="entry name" value="PERIPLASMIC SUBSTRATE BINDING PROTEIN FAMILY 3"/>
    <property type="match status" value="1"/>
</dbReference>
<dbReference type="Gene3D" id="3.40.190.10">
    <property type="entry name" value="Periplasmic binding protein-like II"/>
    <property type="match status" value="2"/>
</dbReference>
<feature type="domain" description="Solute-binding protein family 3/N-terminal" evidence="1">
    <location>
        <begin position="5"/>
        <end position="206"/>
    </location>
</feature>
<proteinExistence type="predicted"/>
<dbReference type="RefSeq" id="WP_184747515.1">
    <property type="nucleotide sequence ID" value="NZ_JACHGJ010000006.1"/>
</dbReference>
<accession>A0A841RCZ3</accession>
<dbReference type="SUPFAM" id="SSF53850">
    <property type="entry name" value="Periplasmic binding protein-like II"/>
    <property type="match status" value="1"/>
</dbReference>
<dbReference type="InterPro" id="IPR001638">
    <property type="entry name" value="Solute-binding_3/MltF_N"/>
</dbReference>
<dbReference type="EMBL" id="JACHGJ010000006">
    <property type="protein sequence ID" value="MBB6481261.1"/>
    <property type="molecule type" value="Genomic_DNA"/>
</dbReference>
<organism evidence="2 3">
    <name type="scientific">Spirochaeta isovalerica</name>
    <dbReference type="NCBI Taxonomy" id="150"/>
    <lineage>
        <taxon>Bacteria</taxon>
        <taxon>Pseudomonadati</taxon>
        <taxon>Spirochaetota</taxon>
        <taxon>Spirochaetia</taxon>
        <taxon>Spirochaetales</taxon>
        <taxon>Spirochaetaceae</taxon>
        <taxon>Spirochaeta</taxon>
    </lineage>
</organism>
<sequence>MANRVDEEGNLVGYSTEIVREILRRHGQPDSIEVYPWARAYKRLQEEPNIALFSTTRTAEREKEFKWVGPLILIEWAMYKSINSEVNIDSLEDAKKLKEIVVIQDDAKERFLIENGFTNINDVNNDISAIRMIHAGRADVWFSSNRGIVAASGKAGFRPDEFAKALSIRKVYLYIAFSRTTSDQIVSKWQATLDNMKKDGTYRRIMIENGGEEVMVIP</sequence>
<name>A0A841RCZ3_9SPIO</name>
<keyword evidence="3" id="KW-1185">Reference proteome</keyword>
<dbReference type="AlphaFoldDB" id="A0A841RCZ3"/>
<gene>
    <name evidence="2" type="ORF">HNR50_002941</name>
</gene>
<reference evidence="2 3" key="1">
    <citation type="submission" date="2020-08" db="EMBL/GenBank/DDBJ databases">
        <title>Genomic Encyclopedia of Type Strains, Phase IV (KMG-IV): sequencing the most valuable type-strain genomes for metagenomic binning, comparative biology and taxonomic classification.</title>
        <authorList>
            <person name="Goeker M."/>
        </authorList>
    </citation>
    <scope>NUCLEOTIDE SEQUENCE [LARGE SCALE GENOMIC DNA]</scope>
    <source>
        <strain evidence="2 3">DSM 2461</strain>
    </source>
</reference>
<comment type="caution">
    <text evidence="2">The sequence shown here is derived from an EMBL/GenBank/DDBJ whole genome shotgun (WGS) entry which is preliminary data.</text>
</comment>
<evidence type="ECO:0000313" key="2">
    <source>
        <dbReference type="EMBL" id="MBB6481261.1"/>
    </source>
</evidence>
<dbReference type="Pfam" id="PF00497">
    <property type="entry name" value="SBP_bac_3"/>
    <property type="match status" value="1"/>
</dbReference>
<protein>
    <submittedName>
        <fullName evidence="2">Polar amino acid transport system substrate-binding protein</fullName>
    </submittedName>
</protein>
<dbReference type="PANTHER" id="PTHR38834:SF3">
    <property type="entry name" value="SOLUTE-BINDING PROTEIN FAMILY 3_N-TERMINAL DOMAIN-CONTAINING PROTEIN"/>
    <property type="match status" value="1"/>
</dbReference>
<evidence type="ECO:0000259" key="1">
    <source>
        <dbReference type="Pfam" id="PF00497"/>
    </source>
</evidence>
<dbReference type="Proteomes" id="UP000587760">
    <property type="component" value="Unassembled WGS sequence"/>
</dbReference>
<evidence type="ECO:0000313" key="3">
    <source>
        <dbReference type="Proteomes" id="UP000587760"/>
    </source>
</evidence>